<feature type="region of interest" description="Disordered" evidence="1">
    <location>
        <begin position="237"/>
        <end position="286"/>
    </location>
</feature>
<evidence type="ECO:0000313" key="2">
    <source>
        <dbReference type="EMBL" id="CCA18052.1"/>
    </source>
</evidence>
<dbReference type="AlphaFoldDB" id="F0WA82"/>
<proteinExistence type="predicted"/>
<dbReference type="PANTHER" id="PTHR37935:SF1">
    <property type="entry name" value="CHROMOSOME UNDETERMINED SCAFFOLD_14, WHOLE GENOME SHOTGUN SEQUENCE"/>
    <property type="match status" value="1"/>
</dbReference>
<reference evidence="2" key="1">
    <citation type="journal article" date="2011" name="PLoS Biol.">
        <title>Gene gain and loss during evolution of obligate parasitism in the white rust pathogen of Arabidopsis thaliana.</title>
        <authorList>
            <person name="Kemen E."/>
            <person name="Gardiner A."/>
            <person name="Schultz-Larsen T."/>
            <person name="Kemen A.C."/>
            <person name="Balmuth A.L."/>
            <person name="Robert-Seilaniantz A."/>
            <person name="Bailey K."/>
            <person name="Holub E."/>
            <person name="Studholme D.J."/>
            <person name="Maclean D."/>
            <person name="Jones J.D."/>
        </authorList>
    </citation>
    <scope>NUCLEOTIDE SEQUENCE</scope>
</reference>
<dbReference type="InterPro" id="IPR016024">
    <property type="entry name" value="ARM-type_fold"/>
</dbReference>
<dbReference type="HOGENOM" id="CLU_889708_0_0_1"/>
<protein>
    <submittedName>
        <fullName evidence="2">Uncharacterized protein AlNc14C44G3612</fullName>
    </submittedName>
</protein>
<dbReference type="PANTHER" id="PTHR37935">
    <property type="entry name" value="CHROMOSOME UNDETERMINED SCAFFOLD_14, WHOLE GENOME SHOTGUN SEQUENCE"/>
    <property type="match status" value="1"/>
</dbReference>
<sequence length="313" mass="34686">MPELKIGVSKHTADLATRSLQDETLQMHTRELASQIVQTVLEDPKVLQQASQFIQKLSTMSNTRDAIRNLVVQTLEDRTTMQKLHESAAALTATLLENPEVRAQLIQLVQATLNDHRTNEAVMQVVTRVLQDASIRQNVIDLAAQLLLEKNVEQSVTTTITSSVHNTLGDEEIQAHAKDFVSNVVRDHTVQAQSSEALWRTVQYAVTPSWLSWLWPGTTTTLPEQKDITVHDIQETHQGADGMTKEQGGASLDSKSVTSDENTDNSENRQLSESTVGVELEPPTVNASIPAVSESCTFEESLTDQDWNHQGFL</sequence>
<dbReference type="EMBL" id="FR824089">
    <property type="protein sequence ID" value="CCA18052.1"/>
    <property type="molecule type" value="Genomic_DNA"/>
</dbReference>
<reference evidence="2" key="2">
    <citation type="submission" date="2011-02" db="EMBL/GenBank/DDBJ databases">
        <authorList>
            <person name="MacLean D."/>
        </authorList>
    </citation>
    <scope>NUCLEOTIDE SEQUENCE</scope>
</reference>
<evidence type="ECO:0000256" key="1">
    <source>
        <dbReference type="SAM" id="MobiDB-lite"/>
    </source>
</evidence>
<organism evidence="2">
    <name type="scientific">Albugo laibachii Nc14</name>
    <dbReference type="NCBI Taxonomy" id="890382"/>
    <lineage>
        <taxon>Eukaryota</taxon>
        <taxon>Sar</taxon>
        <taxon>Stramenopiles</taxon>
        <taxon>Oomycota</taxon>
        <taxon>Peronosporomycetes</taxon>
        <taxon>Albuginales</taxon>
        <taxon>Albuginaceae</taxon>
        <taxon>Albugo</taxon>
    </lineage>
</organism>
<gene>
    <name evidence="2" type="primary">AlNc14C44G3612</name>
    <name evidence="2" type="ORF">ALNC14_041950</name>
</gene>
<name>F0WA82_9STRA</name>
<accession>F0WA82</accession>
<dbReference type="SUPFAM" id="SSF48371">
    <property type="entry name" value="ARM repeat"/>
    <property type="match status" value="1"/>
</dbReference>